<protein>
    <submittedName>
        <fullName evidence="3">Uncharacterized protein</fullName>
    </submittedName>
</protein>
<dbReference type="Proteomes" id="UP000535543">
    <property type="component" value="Unassembled WGS sequence"/>
</dbReference>
<keyword evidence="4" id="KW-1185">Reference proteome</keyword>
<keyword evidence="2" id="KW-0812">Transmembrane</keyword>
<evidence type="ECO:0000256" key="1">
    <source>
        <dbReference type="SAM" id="MobiDB-lite"/>
    </source>
</evidence>
<feature type="transmembrane region" description="Helical" evidence="2">
    <location>
        <begin position="65"/>
        <end position="85"/>
    </location>
</feature>
<evidence type="ECO:0000256" key="2">
    <source>
        <dbReference type="SAM" id="Phobius"/>
    </source>
</evidence>
<name>A0A848KH05_9NOCA</name>
<reference evidence="3 4" key="1">
    <citation type="submission" date="2019-05" db="EMBL/GenBank/DDBJ databases">
        <authorList>
            <person name="Lee S.D."/>
        </authorList>
    </citation>
    <scope>NUCLEOTIDE SEQUENCE [LARGE SCALE GENOMIC DNA]</scope>
    <source>
        <strain evidence="3 4">YC2-7</strain>
    </source>
</reference>
<dbReference type="EMBL" id="VCQU01000010">
    <property type="protein sequence ID" value="NMN98303.1"/>
    <property type="molecule type" value="Genomic_DNA"/>
</dbReference>
<comment type="caution">
    <text evidence="3">The sequence shown here is derived from an EMBL/GenBank/DDBJ whole genome shotgun (WGS) entry which is preliminary data.</text>
</comment>
<evidence type="ECO:0000313" key="4">
    <source>
        <dbReference type="Proteomes" id="UP000535543"/>
    </source>
</evidence>
<gene>
    <name evidence="3" type="ORF">FGL95_24980</name>
</gene>
<reference evidence="3 4" key="2">
    <citation type="submission" date="2020-06" db="EMBL/GenBank/DDBJ databases">
        <title>Antribacter stalactiti gen. nov., sp. nov., a new member of the family Nacardiaceae isolated from a cave.</title>
        <authorList>
            <person name="Kim I.S."/>
        </authorList>
    </citation>
    <scope>NUCLEOTIDE SEQUENCE [LARGE SCALE GENOMIC DNA]</scope>
    <source>
        <strain evidence="3 4">YC2-7</strain>
    </source>
</reference>
<keyword evidence="2" id="KW-0472">Membrane</keyword>
<sequence length="89" mass="8666">MDVAAKVFRQLRQRAEPSPTPGPEIPIHHDSGSSNTAAARGIAVIAATSSATVAVATLAVTQSTFAAAAIGVLGGAGVILAALMIGSGT</sequence>
<dbReference type="AlphaFoldDB" id="A0A848KH05"/>
<accession>A0A848KH05</accession>
<dbReference type="RefSeq" id="WP_169592397.1">
    <property type="nucleotide sequence ID" value="NZ_VCQU01000010.1"/>
</dbReference>
<keyword evidence="2" id="KW-1133">Transmembrane helix</keyword>
<feature type="transmembrane region" description="Helical" evidence="2">
    <location>
        <begin position="37"/>
        <end position="59"/>
    </location>
</feature>
<proteinExistence type="predicted"/>
<feature type="region of interest" description="Disordered" evidence="1">
    <location>
        <begin position="12"/>
        <end position="34"/>
    </location>
</feature>
<organism evidence="3 4">
    <name type="scientific">Antrihabitans stalactiti</name>
    <dbReference type="NCBI Taxonomy" id="2584121"/>
    <lineage>
        <taxon>Bacteria</taxon>
        <taxon>Bacillati</taxon>
        <taxon>Actinomycetota</taxon>
        <taxon>Actinomycetes</taxon>
        <taxon>Mycobacteriales</taxon>
        <taxon>Nocardiaceae</taxon>
        <taxon>Antrihabitans</taxon>
    </lineage>
</organism>
<evidence type="ECO:0000313" key="3">
    <source>
        <dbReference type="EMBL" id="NMN98303.1"/>
    </source>
</evidence>